<keyword evidence="3" id="KW-1185">Reference proteome</keyword>
<sequence length="412" mass="46115">MSPSRVSVRHLSHSVQLLRPPVFSLAPSLCLLCQSVIGFASTSSRSFSSASSSKKSPPLYVSSRRRLSSVSNTVASTSLLGGSTRLFSSYYSFGLGHLKLLNKGGSRLRACRVKWEDNNHSTDNNQTGRQQRGDASVLGSQWTEDGNEDTEAVSDRKERRKRSPTEDGVLISAWLNTSKDPVVGNEQKTIAFWKRIAAYFNASTKLAGLQKREPTNCKSRWGKINEGVCRFVGCYEAASKQRSSGQNENDVLKMAHDIYFNDYKAKFTMEHAWLELRHDQKWCGAYSTKEKVSSKRRKLDDQSSTSVPVCLGEAEEMPRPIGVKAARVKGRNKSKASEEEVKSDVEVQSMWELRQQDFALKDKLNKQKLLDHLLAKIEPLSELEIALKNKLITDMLSSETEKTNEAKTHSVS</sequence>
<dbReference type="STRING" id="109376.A0A0D3CSK8"/>
<dbReference type="PANTHER" id="PTHR45023">
    <property type="match status" value="1"/>
</dbReference>
<dbReference type="Gramene" id="Bo6g055880.1">
    <property type="protein sequence ID" value="Bo6g055880.1"/>
    <property type="gene ID" value="Bo6g055880"/>
</dbReference>
<name>A0A0D3CSK8_BRAOL</name>
<reference evidence="2 3" key="1">
    <citation type="journal article" date="2014" name="Genome Biol.">
        <title>Transcriptome and methylome profiling reveals relics of genome dominance in the mesopolyploid Brassica oleracea.</title>
        <authorList>
            <person name="Parkin I.A."/>
            <person name="Koh C."/>
            <person name="Tang H."/>
            <person name="Robinson S.J."/>
            <person name="Kagale S."/>
            <person name="Clarke W.E."/>
            <person name="Town C.D."/>
            <person name="Nixon J."/>
            <person name="Krishnakumar V."/>
            <person name="Bidwell S.L."/>
            <person name="Denoeud F."/>
            <person name="Belcram H."/>
            <person name="Links M.G."/>
            <person name="Just J."/>
            <person name="Clarke C."/>
            <person name="Bender T."/>
            <person name="Huebert T."/>
            <person name="Mason A.S."/>
            <person name="Pires J.C."/>
            <person name="Barker G."/>
            <person name="Moore J."/>
            <person name="Walley P.G."/>
            <person name="Manoli S."/>
            <person name="Batley J."/>
            <person name="Edwards D."/>
            <person name="Nelson M.N."/>
            <person name="Wang X."/>
            <person name="Paterson A.H."/>
            <person name="King G."/>
            <person name="Bancroft I."/>
            <person name="Chalhoub B."/>
            <person name="Sharpe A.G."/>
        </authorList>
    </citation>
    <scope>NUCLEOTIDE SEQUENCE</scope>
    <source>
        <strain evidence="2 3">cv. TO1000</strain>
    </source>
</reference>
<feature type="region of interest" description="Disordered" evidence="1">
    <location>
        <begin position="118"/>
        <end position="164"/>
    </location>
</feature>
<dbReference type="AlphaFoldDB" id="A0A0D3CSK8"/>
<organism evidence="2 3">
    <name type="scientific">Brassica oleracea var. oleracea</name>
    <dbReference type="NCBI Taxonomy" id="109376"/>
    <lineage>
        <taxon>Eukaryota</taxon>
        <taxon>Viridiplantae</taxon>
        <taxon>Streptophyta</taxon>
        <taxon>Embryophyta</taxon>
        <taxon>Tracheophyta</taxon>
        <taxon>Spermatophyta</taxon>
        <taxon>Magnoliopsida</taxon>
        <taxon>eudicotyledons</taxon>
        <taxon>Gunneridae</taxon>
        <taxon>Pentapetalae</taxon>
        <taxon>rosids</taxon>
        <taxon>malvids</taxon>
        <taxon>Brassicales</taxon>
        <taxon>Brassicaceae</taxon>
        <taxon>Brassiceae</taxon>
        <taxon>Brassica</taxon>
    </lineage>
</organism>
<reference evidence="2" key="2">
    <citation type="submission" date="2015-03" db="UniProtKB">
        <authorList>
            <consortium name="EnsemblPlants"/>
        </authorList>
    </citation>
    <scope>IDENTIFICATION</scope>
</reference>
<dbReference type="PANTHER" id="PTHR45023:SF4">
    <property type="entry name" value="GLYCINE-RICH PROTEIN-RELATED"/>
    <property type="match status" value="1"/>
</dbReference>
<evidence type="ECO:0008006" key="4">
    <source>
        <dbReference type="Google" id="ProtNLM"/>
    </source>
</evidence>
<proteinExistence type="predicted"/>
<evidence type="ECO:0000256" key="1">
    <source>
        <dbReference type="SAM" id="MobiDB-lite"/>
    </source>
</evidence>
<dbReference type="EnsemblPlants" id="Bo6g055880.1">
    <property type="protein sequence ID" value="Bo6g055880.1"/>
    <property type="gene ID" value="Bo6g055880"/>
</dbReference>
<dbReference type="Proteomes" id="UP000032141">
    <property type="component" value="Chromosome C6"/>
</dbReference>
<evidence type="ECO:0000313" key="3">
    <source>
        <dbReference type="Proteomes" id="UP000032141"/>
    </source>
</evidence>
<protein>
    <recommendedName>
        <fullName evidence="4">Myb-like domain-containing protein</fullName>
    </recommendedName>
</protein>
<evidence type="ECO:0000313" key="2">
    <source>
        <dbReference type="EnsemblPlants" id="Bo6g055880.1"/>
    </source>
</evidence>
<accession>A0A0D3CSK8</accession>
<dbReference type="HOGENOM" id="CLU_012390_0_2_1"/>
<feature type="compositionally biased region" description="Polar residues" evidence="1">
    <location>
        <begin position="121"/>
        <end position="130"/>
    </location>
</feature>